<dbReference type="Proteomes" id="UP000190648">
    <property type="component" value="Unassembled WGS sequence"/>
</dbReference>
<dbReference type="EMBL" id="LSYS01008075">
    <property type="protein sequence ID" value="OPJ69464.1"/>
    <property type="molecule type" value="Genomic_DNA"/>
</dbReference>
<comment type="caution">
    <text evidence="1">The sequence shown here is derived from an EMBL/GenBank/DDBJ whole genome shotgun (WGS) entry which is preliminary data.</text>
</comment>
<gene>
    <name evidence="1" type="ORF">AV530_012508</name>
</gene>
<reference evidence="1 2" key="1">
    <citation type="submission" date="2016-02" db="EMBL/GenBank/DDBJ databases">
        <title>Band-tailed pigeon sequencing and assembly.</title>
        <authorList>
            <person name="Soares A.E."/>
            <person name="Novak B.J."/>
            <person name="Rice E.S."/>
            <person name="O'Connell B."/>
            <person name="Chang D."/>
            <person name="Weber S."/>
            <person name="Shapiro B."/>
        </authorList>
    </citation>
    <scope>NUCLEOTIDE SEQUENCE [LARGE SCALE GENOMIC DNA]</scope>
    <source>
        <strain evidence="1">BTP2013</strain>
        <tissue evidence="1">Blood</tissue>
    </source>
</reference>
<proteinExistence type="predicted"/>
<sequence>MEKFLQGVITARLLPSGKIYDFAELITTWKRRTIGRCSWKLFVVHMHYISCQYLEVPEFLCSQRGFLPYPLLQGLWVPADFPQRWSWCSRHLKHVSKR</sequence>
<evidence type="ECO:0000313" key="1">
    <source>
        <dbReference type="EMBL" id="OPJ69464.1"/>
    </source>
</evidence>
<evidence type="ECO:0000313" key="2">
    <source>
        <dbReference type="Proteomes" id="UP000190648"/>
    </source>
</evidence>
<dbReference type="AlphaFoldDB" id="A0A1V4JBK3"/>
<name>A0A1V4JBK3_PATFA</name>
<organism evidence="1 2">
    <name type="scientific">Patagioenas fasciata monilis</name>
    <dbReference type="NCBI Taxonomy" id="372326"/>
    <lineage>
        <taxon>Eukaryota</taxon>
        <taxon>Metazoa</taxon>
        <taxon>Chordata</taxon>
        <taxon>Craniata</taxon>
        <taxon>Vertebrata</taxon>
        <taxon>Euteleostomi</taxon>
        <taxon>Archelosauria</taxon>
        <taxon>Archosauria</taxon>
        <taxon>Dinosauria</taxon>
        <taxon>Saurischia</taxon>
        <taxon>Theropoda</taxon>
        <taxon>Coelurosauria</taxon>
        <taxon>Aves</taxon>
        <taxon>Neognathae</taxon>
        <taxon>Neoaves</taxon>
        <taxon>Columbimorphae</taxon>
        <taxon>Columbiformes</taxon>
        <taxon>Columbidae</taxon>
        <taxon>Patagioenas</taxon>
    </lineage>
</organism>
<protein>
    <submittedName>
        <fullName evidence="1">Uncharacterized protein</fullName>
    </submittedName>
</protein>
<keyword evidence="2" id="KW-1185">Reference proteome</keyword>
<accession>A0A1V4JBK3</accession>